<dbReference type="EMBL" id="UINC01027636">
    <property type="protein sequence ID" value="SVB07208.1"/>
    <property type="molecule type" value="Genomic_DNA"/>
</dbReference>
<gene>
    <name evidence="1" type="ORF">METZ01_LOCUS160062</name>
</gene>
<evidence type="ECO:0000313" key="1">
    <source>
        <dbReference type="EMBL" id="SVB07208.1"/>
    </source>
</evidence>
<name>A0A382B0G3_9ZZZZ</name>
<accession>A0A382B0G3</accession>
<dbReference type="Pfam" id="PF06293">
    <property type="entry name" value="Kdo"/>
    <property type="match status" value="1"/>
</dbReference>
<dbReference type="AlphaFoldDB" id="A0A382B0G3"/>
<reference evidence="1" key="1">
    <citation type="submission" date="2018-05" db="EMBL/GenBank/DDBJ databases">
        <authorList>
            <person name="Lanie J.A."/>
            <person name="Ng W.-L."/>
            <person name="Kazmierczak K.M."/>
            <person name="Andrzejewski T.M."/>
            <person name="Davidsen T.M."/>
            <person name="Wayne K.J."/>
            <person name="Tettelin H."/>
            <person name="Glass J.I."/>
            <person name="Rusch D."/>
            <person name="Podicherti R."/>
            <person name="Tsui H.-C.T."/>
            <person name="Winkler M.E."/>
        </authorList>
    </citation>
    <scope>NUCLEOTIDE SEQUENCE</scope>
</reference>
<feature type="non-terminal residue" evidence="1">
    <location>
        <position position="114"/>
    </location>
</feature>
<sequence>MATIRRDIGAGHHFIFDDTLVSHPNAEMFTPDFWQLQDKITGQAKGRGTTIFIEHEGQRWVLRHFKRGGLVGKVLSDQYLFIGVERSRPFEEFRLLEYMRTQGLLVPIPVAARI</sequence>
<organism evidence="1">
    <name type="scientific">marine metagenome</name>
    <dbReference type="NCBI Taxonomy" id="408172"/>
    <lineage>
        <taxon>unclassified sequences</taxon>
        <taxon>metagenomes</taxon>
        <taxon>ecological metagenomes</taxon>
    </lineage>
</organism>
<proteinExistence type="predicted"/>
<protein>
    <submittedName>
        <fullName evidence="1">Uncharacterized protein</fullName>
    </submittedName>
</protein>